<dbReference type="GO" id="GO:0003887">
    <property type="term" value="F:DNA-directed DNA polymerase activity"/>
    <property type="evidence" value="ECO:0007669"/>
    <property type="project" value="UniProtKB-KW"/>
</dbReference>
<comment type="caution">
    <text evidence="13">The sequence shown here is derived from an EMBL/GenBank/DDBJ whole genome shotgun (WGS) entry which is preliminary data.</text>
</comment>
<dbReference type="InterPro" id="IPR012763">
    <property type="entry name" value="DNA_pol_III_sug/sutau_N"/>
</dbReference>
<accession>A0A2M7YJ71</accession>
<evidence type="ECO:0000313" key="13">
    <source>
        <dbReference type="EMBL" id="PJA63021.1"/>
    </source>
</evidence>
<dbReference type="EMBL" id="PFWH01000111">
    <property type="protein sequence ID" value="PJA63021.1"/>
    <property type="molecule type" value="Genomic_DNA"/>
</dbReference>
<dbReference type="EC" id="2.7.7.7" evidence="11"/>
<keyword evidence="9 11" id="KW-0239">DNA-directed DNA polymerase</keyword>
<dbReference type="InterPro" id="IPR045085">
    <property type="entry name" value="HLD_clamp_pol_III_gamma_tau"/>
</dbReference>
<keyword evidence="6 11" id="KW-0547">Nucleotide-binding</keyword>
<dbReference type="PANTHER" id="PTHR11669:SF0">
    <property type="entry name" value="PROTEIN STICHEL-LIKE 2"/>
    <property type="match status" value="1"/>
</dbReference>
<evidence type="ECO:0000256" key="3">
    <source>
        <dbReference type="ARBA" id="ARBA00022695"/>
    </source>
</evidence>
<evidence type="ECO:0000256" key="11">
    <source>
        <dbReference type="RuleBase" id="RU364063"/>
    </source>
</evidence>
<keyword evidence="7" id="KW-0862">Zinc</keyword>
<dbReference type="InterPro" id="IPR008921">
    <property type="entry name" value="DNA_pol3_clamp-load_cplx_C"/>
</dbReference>
<dbReference type="InterPro" id="IPR027417">
    <property type="entry name" value="P-loop_NTPase"/>
</dbReference>
<evidence type="ECO:0000256" key="6">
    <source>
        <dbReference type="ARBA" id="ARBA00022741"/>
    </source>
</evidence>
<dbReference type="Pfam" id="PF12169">
    <property type="entry name" value="DNA_pol3_gamma3"/>
    <property type="match status" value="1"/>
</dbReference>
<dbReference type="SUPFAM" id="SSF52540">
    <property type="entry name" value="P-loop containing nucleoside triphosphate hydrolases"/>
    <property type="match status" value="1"/>
</dbReference>
<comment type="similarity">
    <text evidence="1 11">Belongs to the DnaX/STICHEL family.</text>
</comment>
<dbReference type="GO" id="GO:0046872">
    <property type="term" value="F:metal ion binding"/>
    <property type="evidence" value="ECO:0007669"/>
    <property type="project" value="UniProtKB-KW"/>
</dbReference>
<dbReference type="GO" id="GO:0006261">
    <property type="term" value="P:DNA-templated DNA replication"/>
    <property type="evidence" value="ECO:0007669"/>
    <property type="project" value="TreeGrafter"/>
</dbReference>
<dbReference type="GO" id="GO:0005524">
    <property type="term" value="F:ATP binding"/>
    <property type="evidence" value="ECO:0007669"/>
    <property type="project" value="UniProtKB-KW"/>
</dbReference>
<dbReference type="Pfam" id="PF22608">
    <property type="entry name" value="DNAX_ATPase_lid"/>
    <property type="match status" value="1"/>
</dbReference>
<dbReference type="InterPro" id="IPR003593">
    <property type="entry name" value="AAA+_ATPase"/>
</dbReference>
<evidence type="ECO:0000256" key="8">
    <source>
        <dbReference type="ARBA" id="ARBA00022840"/>
    </source>
</evidence>
<comment type="function">
    <text evidence="11">DNA polymerase III is a complex, multichain enzyme responsible for most of the replicative synthesis in bacteria. This DNA polymerase also exhibits 3' to 5' exonuclease activity.</text>
</comment>
<dbReference type="Gene3D" id="1.20.272.10">
    <property type="match status" value="1"/>
</dbReference>
<evidence type="ECO:0000256" key="9">
    <source>
        <dbReference type="ARBA" id="ARBA00022932"/>
    </source>
</evidence>
<dbReference type="Pfam" id="PF13177">
    <property type="entry name" value="DNA_pol3_delta2"/>
    <property type="match status" value="1"/>
</dbReference>
<comment type="catalytic activity">
    <reaction evidence="10 11">
        <text>DNA(n) + a 2'-deoxyribonucleoside 5'-triphosphate = DNA(n+1) + diphosphate</text>
        <dbReference type="Rhea" id="RHEA:22508"/>
        <dbReference type="Rhea" id="RHEA-COMP:17339"/>
        <dbReference type="Rhea" id="RHEA-COMP:17340"/>
        <dbReference type="ChEBI" id="CHEBI:33019"/>
        <dbReference type="ChEBI" id="CHEBI:61560"/>
        <dbReference type="ChEBI" id="CHEBI:173112"/>
        <dbReference type="EC" id="2.7.7.7"/>
    </reaction>
</comment>
<dbReference type="Proteomes" id="UP000229026">
    <property type="component" value="Unassembled WGS sequence"/>
</dbReference>
<evidence type="ECO:0000313" key="14">
    <source>
        <dbReference type="Proteomes" id="UP000229026"/>
    </source>
</evidence>
<dbReference type="FunFam" id="3.40.50.300:FF:000014">
    <property type="entry name" value="DNA polymerase III subunit gamma/tau"/>
    <property type="match status" value="1"/>
</dbReference>
<dbReference type="NCBIfam" id="NF004046">
    <property type="entry name" value="PRK05563.1"/>
    <property type="match status" value="1"/>
</dbReference>
<dbReference type="Gene3D" id="1.10.8.60">
    <property type="match status" value="1"/>
</dbReference>
<dbReference type="FunFam" id="1.10.8.60:FF:000013">
    <property type="entry name" value="DNA polymerase III subunit gamma/tau"/>
    <property type="match status" value="1"/>
</dbReference>
<evidence type="ECO:0000256" key="2">
    <source>
        <dbReference type="ARBA" id="ARBA00022679"/>
    </source>
</evidence>
<dbReference type="Gene3D" id="3.40.50.300">
    <property type="entry name" value="P-loop containing nucleotide triphosphate hydrolases"/>
    <property type="match status" value="1"/>
</dbReference>
<dbReference type="GO" id="GO:0009360">
    <property type="term" value="C:DNA polymerase III complex"/>
    <property type="evidence" value="ECO:0007669"/>
    <property type="project" value="InterPro"/>
</dbReference>
<protein>
    <recommendedName>
        <fullName evidence="11">DNA polymerase III subunit gamma/tau</fullName>
        <ecNumber evidence="11">2.7.7.7</ecNumber>
    </recommendedName>
</protein>
<evidence type="ECO:0000256" key="4">
    <source>
        <dbReference type="ARBA" id="ARBA00022705"/>
    </source>
</evidence>
<dbReference type="CDD" id="cd18137">
    <property type="entry name" value="HLD_clamp_pol_III_gamma_tau"/>
    <property type="match status" value="1"/>
</dbReference>
<dbReference type="InterPro" id="IPR005790">
    <property type="entry name" value="DNA_polIII_delta"/>
</dbReference>
<dbReference type="NCBIfam" id="TIGR02397">
    <property type="entry name" value="dnaX_nterm"/>
    <property type="match status" value="1"/>
</dbReference>
<keyword evidence="2 11" id="KW-0808">Transferase</keyword>
<feature type="domain" description="AAA+ ATPase" evidence="12">
    <location>
        <begin position="45"/>
        <end position="194"/>
    </location>
</feature>
<keyword evidence="5" id="KW-0479">Metal-binding</keyword>
<keyword evidence="8 11" id="KW-0067">ATP-binding</keyword>
<dbReference type="CDD" id="cd00009">
    <property type="entry name" value="AAA"/>
    <property type="match status" value="1"/>
</dbReference>
<dbReference type="SUPFAM" id="SSF48019">
    <property type="entry name" value="post-AAA+ oligomerization domain-like"/>
    <property type="match status" value="1"/>
</dbReference>
<keyword evidence="3 11" id="KW-0548">Nucleotidyltransferase</keyword>
<dbReference type="PANTHER" id="PTHR11669">
    <property type="entry name" value="REPLICATION FACTOR C / DNA POLYMERASE III GAMMA-TAU SUBUNIT"/>
    <property type="match status" value="1"/>
</dbReference>
<keyword evidence="4 11" id="KW-0235">DNA replication</keyword>
<evidence type="ECO:0000256" key="5">
    <source>
        <dbReference type="ARBA" id="ARBA00022723"/>
    </source>
</evidence>
<dbReference type="SMART" id="SM00382">
    <property type="entry name" value="AAA"/>
    <property type="match status" value="1"/>
</dbReference>
<evidence type="ECO:0000256" key="1">
    <source>
        <dbReference type="ARBA" id="ARBA00006360"/>
    </source>
</evidence>
<evidence type="ECO:0000256" key="10">
    <source>
        <dbReference type="ARBA" id="ARBA00049244"/>
    </source>
</evidence>
<organism evidence="13 14">
    <name type="scientific">Candidatus Portnoybacteria bacterium CG_4_9_14_3_um_filter_44_9</name>
    <dbReference type="NCBI Taxonomy" id="1974806"/>
    <lineage>
        <taxon>Bacteria</taxon>
        <taxon>Candidatus Portnoyibacteriota</taxon>
    </lineage>
</organism>
<name>A0A2M7YJ71_9BACT</name>
<gene>
    <name evidence="11" type="primary">dnaX</name>
    <name evidence="13" type="ORF">CO161_03325</name>
</gene>
<dbReference type="InterPro" id="IPR050238">
    <property type="entry name" value="DNA_Rep/Repair_Clamp_Loader"/>
</dbReference>
<evidence type="ECO:0000259" key="12">
    <source>
        <dbReference type="SMART" id="SM00382"/>
    </source>
</evidence>
<proteinExistence type="inferred from homology"/>
<dbReference type="AlphaFoldDB" id="A0A2M7YJ71"/>
<sequence length="382" mass="42895">MSFIICEFMSELVLYRKYRPKDFSEFVGQEHVVKTLTNALALERVAHAYLFAGPRGIGKTTIARILAKAVNCEKREGQGTKSLNYEPCNQCSACVEIGAGRSLDLIEIDAASNRGIDEIRELRDGIKFSPTRLKYKVFIIDEVHQLTKEAFNALLKTLEEPPGHAIFILATTELHKVPETIISRCQHFNFHKLTIDKIVGRLAQIARLEGVKIEKQALEMIAVNADGAMRDAESLLGQMMAMQDKNITTEEVKALLGTVDIAAVIEMVNYLAAKDMKKAIAFVNNISAEGYDLGQFARSLTSYLRKMMILKVDSEMAKLAAPELTEEQKKIILEQGQKFSYEELNRLLRLFIRAESEIKSAIFPQLPLELVIVEVTDVNNVK</sequence>
<dbReference type="NCBIfam" id="TIGR01128">
    <property type="entry name" value="holA"/>
    <property type="match status" value="1"/>
</dbReference>
<evidence type="ECO:0000256" key="7">
    <source>
        <dbReference type="ARBA" id="ARBA00022833"/>
    </source>
</evidence>
<dbReference type="GO" id="GO:0003677">
    <property type="term" value="F:DNA binding"/>
    <property type="evidence" value="ECO:0007669"/>
    <property type="project" value="InterPro"/>
</dbReference>
<comment type="subunit">
    <text evidence="11">DNA polymerase III contains a core (composed of alpha, epsilon and theta chains) that associates with a tau subunit. This core dimerizes to form the POLIII' complex. PolIII' associates with the gamma complex (composed of gamma, delta, delta', psi and chi chains) and with the beta chain to form the complete DNA polymerase III complex.</text>
</comment>
<dbReference type="InterPro" id="IPR022754">
    <property type="entry name" value="DNA_pol_III_gamma-3"/>
</dbReference>
<reference evidence="14" key="1">
    <citation type="submission" date="2017-09" db="EMBL/GenBank/DDBJ databases">
        <title>Depth-based differentiation of microbial function through sediment-hosted aquifers and enrichment of novel symbionts in the deep terrestrial subsurface.</title>
        <authorList>
            <person name="Probst A.J."/>
            <person name="Ladd B."/>
            <person name="Jarett J.K."/>
            <person name="Geller-Mcgrath D.E."/>
            <person name="Sieber C.M.K."/>
            <person name="Emerson J.B."/>
            <person name="Anantharaman K."/>
            <person name="Thomas B.C."/>
            <person name="Malmstrom R."/>
            <person name="Stieglmeier M."/>
            <person name="Klingl A."/>
            <person name="Woyke T."/>
            <person name="Ryan C.M."/>
            <person name="Banfield J.F."/>
        </authorList>
    </citation>
    <scope>NUCLEOTIDE SEQUENCE [LARGE SCALE GENOMIC DNA]</scope>
</reference>